<dbReference type="Pfam" id="PF16926">
    <property type="entry name" value="HisKA_4TM"/>
    <property type="match status" value="1"/>
</dbReference>
<keyword evidence="5 10" id="KW-0418">Kinase</keyword>
<evidence type="ECO:0000256" key="1">
    <source>
        <dbReference type="ARBA" id="ARBA00000085"/>
    </source>
</evidence>
<evidence type="ECO:0000256" key="4">
    <source>
        <dbReference type="ARBA" id="ARBA00022679"/>
    </source>
</evidence>
<dbReference type="CDD" id="cd00082">
    <property type="entry name" value="HisKA"/>
    <property type="match status" value="1"/>
</dbReference>
<keyword evidence="8" id="KW-1133">Transmembrane helix</keyword>
<name>L9XM66_9EURY</name>
<feature type="transmembrane region" description="Helical" evidence="8">
    <location>
        <begin position="111"/>
        <end position="131"/>
    </location>
</feature>
<keyword evidence="4" id="KW-0808">Transferase</keyword>
<evidence type="ECO:0000313" key="10">
    <source>
        <dbReference type="EMBL" id="ELY61758.1"/>
    </source>
</evidence>
<evidence type="ECO:0000256" key="7">
    <source>
        <dbReference type="SAM" id="MobiDB-lite"/>
    </source>
</evidence>
<evidence type="ECO:0000256" key="5">
    <source>
        <dbReference type="ARBA" id="ARBA00022777"/>
    </source>
</evidence>
<dbReference type="Gene3D" id="3.30.565.10">
    <property type="entry name" value="Histidine kinase-like ATPase, C-terminal domain"/>
    <property type="match status" value="1"/>
</dbReference>
<dbReference type="PANTHER" id="PTHR43304">
    <property type="entry name" value="PHYTOCHROME-LIKE PROTEIN CPH1"/>
    <property type="match status" value="1"/>
</dbReference>
<comment type="caution">
    <text evidence="10">The sequence shown here is derived from an EMBL/GenBank/DDBJ whole genome shotgun (WGS) entry which is preliminary data.</text>
</comment>
<dbReference type="Pfam" id="PF02518">
    <property type="entry name" value="HATPase_c"/>
    <property type="match status" value="1"/>
</dbReference>
<protein>
    <recommendedName>
        <fullName evidence="2">histidine kinase</fullName>
        <ecNumber evidence="2">2.7.13.3</ecNumber>
    </recommendedName>
</protein>
<dbReference type="GO" id="GO:0000155">
    <property type="term" value="F:phosphorelay sensor kinase activity"/>
    <property type="evidence" value="ECO:0007669"/>
    <property type="project" value="InterPro"/>
</dbReference>
<dbReference type="Proteomes" id="UP000011602">
    <property type="component" value="Unassembled WGS sequence"/>
</dbReference>
<dbReference type="EMBL" id="AOHZ01000010">
    <property type="protein sequence ID" value="ELY61758.1"/>
    <property type="molecule type" value="Genomic_DNA"/>
</dbReference>
<organism evidence="10 11">
    <name type="scientific">Natronolimnohabitans innermongolicus JCM 12255</name>
    <dbReference type="NCBI Taxonomy" id="1227499"/>
    <lineage>
        <taxon>Archaea</taxon>
        <taxon>Methanobacteriati</taxon>
        <taxon>Methanobacteriota</taxon>
        <taxon>Stenosarchaea group</taxon>
        <taxon>Halobacteria</taxon>
        <taxon>Halobacteriales</taxon>
        <taxon>Natrialbaceae</taxon>
        <taxon>Natronolimnohabitans</taxon>
    </lineage>
</organism>
<keyword evidence="8" id="KW-0812">Transmembrane</keyword>
<dbReference type="InterPro" id="IPR036890">
    <property type="entry name" value="HATPase_C_sf"/>
</dbReference>
<dbReference type="InterPro" id="IPR003594">
    <property type="entry name" value="HATPase_dom"/>
</dbReference>
<dbReference type="InterPro" id="IPR004358">
    <property type="entry name" value="Sig_transdc_His_kin-like_C"/>
</dbReference>
<evidence type="ECO:0000259" key="9">
    <source>
        <dbReference type="PROSITE" id="PS50109"/>
    </source>
</evidence>
<evidence type="ECO:0000256" key="2">
    <source>
        <dbReference type="ARBA" id="ARBA00012438"/>
    </source>
</evidence>
<reference evidence="10 11" key="1">
    <citation type="journal article" date="2014" name="PLoS Genet.">
        <title>Phylogenetically driven sequencing of extremely halophilic archaea reveals strategies for static and dynamic osmo-response.</title>
        <authorList>
            <person name="Becker E.A."/>
            <person name="Seitzer P.M."/>
            <person name="Tritt A."/>
            <person name="Larsen D."/>
            <person name="Krusor M."/>
            <person name="Yao A.I."/>
            <person name="Wu D."/>
            <person name="Madern D."/>
            <person name="Eisen J.A."/>
            <person name="Darling A.E."/>
            <person name="Facciotti M.T."/>
        </authorList>
    </citation>
    <scope>NUCLEOTIDE SEQUENCE [LARGE SCALE GENOMIC DNA]</scope>
    <source>
        <strain evidence="10 11">JCM 12255</strain>
    </source>
</reference>
<dbReference type="PROSITE" id="PS50109">
    <property type="entry name" value="HIS_KIN"/>
    <property type="match status" value="1"/>
</dbReference>
<dbReference type="PRINTS" id="PR00344">
    <property type="entry name" value="BCTRLSENSOR"/>
</dbReference>
<dbReference type="AlphaFoldDB" id="L9XM66"/>
<dbReference type="OrthoDB" id="8127at2157"/>
<dbReference type="PATRIC" id="fig|1227499.3.peg.327"/>
<dbReference type="InterPro" id="IPR052162">
    <property type="entry name" value="Sensor_kinase/Photoreceptor"/>
</dbReference>
<dbReference type="EC" id="2.7.13.3" evidence="2"/>
<dbReference type="SMART" id="SM00387">
    <property type="entry name" value="HATPase_c"/>
    <property type="match status" value="1"/>
</dbReference>
<keyword evidence="6" id="KW-0175">Coiled coil</keyword>
<feature type="coiled-coil region" evidence="6">
    <location>
        <begin position="130"/>
        <end position="174"/>
    </location>
</feature>
<evidence type="ECO:0000256" key="3">
    <source>
        <dbReference type="ARBA" id="ARBA00022553"/>
    </source>
</evidence>
<dbReference type="InterPro" id="IPR036097">
    <property type="entry name" value="HisK_dim/P_sf"/>
</dbReference>
<dbReference type="PANTHER" id="PTHR43304:SF1">
    <property type="entry name" value="PAC DOMAIN-CONTAINING PROTEIN"/>
    <property type="match status" value="1"/>
</dbReference>
<dbReference type="RefSeq" id="WP_007257637.1">
    <property type="nucleotide sequence ID" value="NZ_AOHZ01000010.1"/>
</dbReference>
<evidence type="ECO:0000256" key="8">
    <source>
        <dbReference type="SAM" id="Phobius"/>
    </source>
</evidence>
<keyword evidence="11" id="KW-1185">Reference proteome</keyword>
<feature type="region of interest" description="Disordered" evidence="7">
    <location>
        <begin position="372"/>
        <end position="396"/>
    </location>
</feature>
<keyword evidence="3" id="KW-0597">Phosphoprotein</keyword>
<evidence type="ECO:0000313" key="11">
    <source>
        <dbReference type="Proteomes" id="UP000011602"/>
    </source>
</evidence>
<keyword evidence="8" id="KW-0472">Membrane</keyword>
<accession>L9XM66</accession>
<dbReference type="Gene3D" id="1.10.287.130">
    <property type="match status" value="1"/>
</dbReference>
<dbReference type="InterPro" id="IPR005467">
    <property type="entry name" value="His_kinase_dom"/>
</dbReference>
<feature type="transmembrane region" description="Helical" evidence="8">
    <location>
        <begin position="75"/>
        <end position="99"/>
    </location>
</feature>
<dbReference type="InterPro" id="IPR003661">
    <property type="entry name" value="HisK_dim/P_dom"/>
</dbReference>
<dbReference type="eggNOG" id="arCOG02358">
    <property type="taxonomic scope" value="Archaea"/>
</dbReference>
<dbReference type="SUPFAM" id="SSF47384">
    <property type="entry name" value="Homodimeric domain of signal transducing histidine kinase"/>
    <property type="match status" value="1"/>
</dbReference>
<feature type="domain" description="Histidine kinase" evidence="9">
    <location>
        <begin position="174"/>
        <end position="375"/>
    </location>
</feature>
<gene>
    <name evidence="10" type="ORF">C493_01619</name>
</gene>
<dbReference type="InterPro" id="IPR031623">
    <property type="entry name" value="HisKA_4TM"/>
</dbReference>
<evidence type="ECO:0000256" key="6">
    <source>
        <dbReference type="SAM" id="Coils"/>
    </source>
</evidence>
<sequence>MRYWNRLTSILGGRQILVALGALYVVVALGRAVWNVSQGTPLLPIAVITTFIGGSGLVLLVGGYRLPETDVHADFYSTIAGWCLVAIAAMLSILALYHLQPDTDLPEPNRLVPILTAFSAVGGYGVGLYAAQAKTNALELERRNRRLQRVQARLERSNERLEESNERLEQFAYAASHDLQEPLRMVSSYLQLIDRRYGEQLDDEGEEFLEYALDDVLADVRKDLEFRIDETNADVTVEELPRVEGNENQLRQLFQNLVSNALEYSGDEAPVVHVSAERDGNEWIVSVRDEGIGIEHDDHAQIFEIFQRLHTHEEHAGTGIGLALCKRIVERHGVRASEARSCSTDSRSESVGGDIWVESTAGDGSVFSVTLPALDEQDEDRSSESVSNCGARRGDG</sequence>
<feature type="transmembrane region" description="Helical" evidence="8">
    <location>
        <begin position="42"/>
        <end position="63"/>
    </location>
</feature>
<dbReference type="STRING" id="1227499.C493_01619"/>
<proteinExistence type="predicted"/>
<dbReference type="SUPFAM" id="SSF55874">
    <property type="entry name" value="ATPase domain of HSP90 chaperone/DNA topoisomerase II/histidine kinase"/>
    <property type="match status" value="1"/>
</dbReference>
<comment type="catalytic activity">
    <reaction evidence="1">
        <text>ATP + protein L-histidine = ADP + protein N-phospho-L-histidine.</text>
        <dbReference type="EC" id="2.7.13.3"/>
    </reaction>
</comment>